<dbReference type="SUPFAM" id="SSF88874">
    <property type="entry name" value="Receptor-binding domain of short tail fibre protein gp12"/>
    <property type="match status" value="1"/>
</dbReference>
<feature type="region of interest" description="Disordered" evidence="1">
    <location>
        <begin position="94"/>
        <end position="113"/>
    </location>
</feature>
<accession>A0A380ATU1</accession>
<dbReference type="AlphaFoldDB" id="A0A380ATU1"/>
<evidence type="ECO:0000259" key="2">
    <source>
        <dbReference type="Pfam" id="PF07484"/>
    </source>
</evidence>
<dbReference type="RefSeq" id="WP_115406554.1">
    <property type="nucleotide sequence ID" value="NZ_UGYV01000001.1"/>
</dbReference>
<sequence length="172" mass="17921">MSQPYLGEVRMFAITYAPRHWADCSGQIMAISQNQALFSLLGTTFGGNGSTTFALPDYRGRTPVGSGGSYVSGQSAGNEAVTLLQTQIPPHTHLFNAQNETGNSQSPSPTTGSNICAVPDAGSYYVAPNTNVVLLAADAIAAMGSSAAHSNLQPSLVLRFAIALQGIFPSRN</sequence>
<proteinExistence type="predicted"/>
<feature type="domain" description="Phage tail collar" evidence="2">
    <location>
        <begin position="7"/>
        <end position="63"/>
    </location>
</feature>
<gene>
    <name evidence="3" type="ORF">NCTC10736_02920</name>
</gene>
<name>A0A380ATU1_9GAMM</name>
<evidence type="ECO:0000313" key="4">
    <source>
        <dbReference type="Proteomes" id="UP000255061"/>
    </source>
</evidence>
<reference evidence="3 4" key="1">
    <citation type="submission" date="2018-06" db="EMBL/GenBank/DDBJ databases">
        <authorList>
            <consortium name="Pathogen Informatics"/>
            <person name="Doyle S."/>
        </authorList>
    </citation>
    <scope>NUCLEOTIDE SEQUENCE [LARGE SCALE GENOMIC DNA]</scope>
    <source>
        <strain evidence="3 4">NCTC10736</strain>
    </source>
</reference>
<dbReference type="Pfam" id="PF07484">
    <property type="entry name" value="Collar"/>
    <property type="match status" value="1"/>
</dbReference>
<dbReference type="InterPro" id="IPR037053">
    <property type="entry name" value="Phage_tail_collar_dom_sf"/>
</dbReference>
<evidence type="ECO:0000313" key="3">
    <source>
        <dbReference type="EMBL" id="SUI87421.1"/>
    </source>
</evidence>
<organism evidence="3 4">
    <name type="scientific">Shewanella morhuae</name>
    <dbReference type="NCBI Taxonomy" id="365591"/>
    <lineage>
        <taxon>Bacteria</taxon>
        <taxon>Pseudomonadati</taxon>
        <taxon>Pseudomonadota</taxon>
        <taxon>Gammaproteobacteria</taxon>
        <taxon>Alteromonadales</taxon>
        <taxon>Shewanellaceae</taxon>
        <taxon>Shewanella</taxon>
    </lineage>
</organism>
<dbReference type="EMBL" id="UGYV01000001">
    <property type="protein sequence ID" value="SUI87421.1"/>
    <property type="molecule type" value="Genomic_DNA"/>
</dbReference>
<dbReference type="Proteomes" id="UP000255061">
    <property type="component" value="Unassembled WGS sequence"/>
</dbReference>
<dbReference type="Gene3D" id="3.90.1340.10">
    <property type="entry name" value="Phage tail collar domain"/>
    <property type="match status" value="1"/>
</dbReference>
<dbReference type="InterPro" id="IPR011083">
    <property type="entry name" value="Phage_tail_collar_dom"/>
</dbReference>
<protein>
    <submittedName>
        <fullName evidence="3">Phage Tail Collar Domain</fullName>
    </submittedName>
</protein>
<evidence type="ECO:0000256" key="1">
    <source>
        <dbReference type="SAM" id="MobiDB-lite"/>
    </source>
</evidence>